<dbReference type="RefSeq" id="WP_033119018.1">
    <property type="nucleotide sequence ID" value="NZ_CAMREZ010000002.1"/>
</dbReference>
<evidence type="ECO:0000256" key="2">
    <source>
        <dbReference type="SAM" id="SignalP"/>
    </source>
</evidence>
<reference evidence="4" key="2">
    <citation type="submission" date="2015-04" db="EMBL/GenBank/DDBJ databases">
        <title>A butyrogenic pathway from the amino acid lysine in a human gut commensal.</title>
        <authorList>
            <person name="de Vos W.M."/>
            <person name="Bui N.T.P."/>
            <person name="Plugge C.M."/>
            <person name="Ritari J."/>
        </authorList>
    </citation>
    <scope>NUCLEOTIDE SEQUENCE [LARGE SCALE GENOMIC DNA]</scope>
    <source>
        <strain evidence="4">AF211</strain>
    </source>
</reference>
<proteinExistence type="predicted"/>
<dbReference type="AlphaFoldDB" id="A0A0S2W464"/>
<gene>
    <name evidence="3" type="ORF">IB211_01759</name>
</gene>
<feature type="compositionally biased region" description="Low complexity" evidence="1">
    <location>
        <begin position="27"/>
        <end position="54"/>
    </location>
</feature>
<evidence type="ECO:0008006" key="5">
    <source>
        <dbReference type="Google" id="ProtNLM"/>
    </source>
</evidence>
<name>A0A0S2W464_9FIRM</name>
<accession>A0A0S2W464</accession>
<dbReference type="PATRIC" id="fig|1297617.4.peg.1807"/>
<evidence type="ECO:0000313" key="3">
    <source>
        <dbReference type="EMBL" id="ALP94150.1"/>
    </source>
</evidence>
<sequence length="124" mass="12440">MKRNQIALVCGLALIGALAGCSKNETPKVTPTPTTAPTATVAPEPTHAPTTEPVNPTDTVAPTDHYDANADGQVSGGTTNPETGVGDAARNAVDQAGNVVGGAVRGTGRVIERVGEDIADAGRR</sequence>
<feature type="region of interest" description="Disordered" evidence="1">
    <location>
        <begin position="22"/>
        <end position="89"/>
    </location>
</feature>
<dbReference type="KEGG" id="ibu:IB211_01759"/>
<keyword evidence="4" id="KW-1185">Reference proteome</keyword>
<dbReference type="eggNOG" id="ENOG502ZHIU">
    <property type="taxonomic scope" value="Bacteria"/>
</dbReference>
<evidence type="ECO:0000313" key="4">
    <source>
        <dbReference type="Proteomes" id="UP000064844"/>
    </source>
</evidence>
<dbReference type="PROSITE" id="PS51257">
    <property type="entry name" value="PROKAR_LIPOPROTEIN"/>
    <property type="match status" value="1"/>
</dbReference>
<protein>
    <recommendedName>
        <fullName evidence="5">Lipoprotein</fullName>
    </recommendedName>
</protein>
<organism evidence="3 4">
    <name type="scientific">Intestinimonas butyriciproducens</name>
    <dbReference type="NCBI Taxonomy" id="1297617"/>
    <lineage>
        <taxon>Bacteria</taxon>
        <taxon>Bacillati</taxon>
        <taxon>Bacillota</taxon>
        <taxon>Clostridia</taxon>
        <taxon>Eubacteriales</taxon>
        <taxon>Intestinimonas</taxon>
    </lineage>
</organism>
<feature type="chain" id="PRO_5039009698" description="Lipoprotein" evidence="2">
    <location>
        <begin position="20"/>
        <end position="124"/>
    </location>
</feature>
<dbReference type="Proteomes" id="UP000064844">
    <property type="component" value="Chromosome"/>
</dbReference>
<reference evidence="3 4" key="1">
    <citation type="journal article" date="2015" name="Nat. Commun.">
        <title>Production of butyrate from lysine and the Amadori product fructoselysine by a human gut commensal.</title>
        <authorList>
            <person name="Bui T.P."/>
            <person name="Ritari J."/>
            <person name="Boeren S."/>
            <person name="de Waard P."/>
            <person name="Plugge C.M."/>
            <person name="de Vos W.M."/>
        </authorList>
    </citation>
    <scope>NUCLEOTIDE SEQUENCE [LARGE SCALE GENOMIC DNA]</scope>
    <source>
        <strain evidence="3 4">AF211</strain>
    </source>
</reference>
<evidence type="ECO:0000256" key="1">
    <source>
        <dbReference type="SAM" id="MobiDB-lite"/>
    </source>
</evidence>
<dbReference type="EMBL" id="CP011307">
    <property type="protein sequence ID" value="ALP94150.1"/>
    <property type="molecule type" value="Genomic_DNA"/>
</dbReference>
<keyword evidence="2" id="KW-0732">Signal</keyword>
<feature type="signal peptide" evidence="2">
    <location>
        <begin position="1"/>
        <end position="19"/>
    </location>
</feature>
<dbReference type="STRING" id="1297617.IB211_01759"/>